<dbReference type="InterPro" id="IPR001690">
    <property type="entry name" value="Autoind_synthase"/>
</dbReference>
<dbReference type="STRING" id="481446.NIT7645_03263"/>
<evidence type="ECO:0000256" key="3">
    <source>
        <dbReference type="ARBA" id="ARBA00022679"/>
    </source>
</evidence>
<dbReference type="RefSeq" id="WP_008561147.1">
    <property type="nucleotide sequence ID" value="NZ_BSKQ01000001.1"/>
</dbReference>
<keyword evidence="3 8" id="KW-0808">Transferase</keyword>
<dbReference type="GO" id="GO:0009372">
    <property type="term" value="P:quorum sensing"/>
    <property type="evidence" value="ECO:0007669"/>
    <property type="project" value="UniProtKB-UniRule"/>
</dbReference>
<dbReference type="AlphaFoldDB" id="A0A0H5DFS9"/>
<dbReference type="EC" id="2.3.1.184" evidence="1"/>
<dbReference type="PROSITE" id="PS00949">
    <property type="entry name" value="AUTOINDUCER_SYNTH_1"/>
    <property type="match status" value="1"/>
</dbReference>
<reference evidence="8 9" key="1">
    <citation type="submission" date="2015-05" db="EMBL/GenBank/DDBJ databases">
        <authorList>
            <person name="Rodrigo-Torres Lidia"/>
            <person name="Arahal R.David."/>
        </authorList>
    </citation>
    <scope>NUCLEOTIDE SEQUENCE [LARGE SCALE GENOMIC DNA]</scope>
    <source>
        <strain evidence="8 9">CECT 7321</strain>
    </source>
</reference>
<name>A0A0H5DFS9_9RHOB</name>
<keyword evidence="4" id="KW-0949">S-adenosyl-L-methionine</keyword>
<dbReference type="GO" id="GO:0061579">
    <property type="term" value="F:N-acyl homoserine lactone synthase activity"/>
    <property type="evidence" value="ECO:0007669"/>
    <property type="project" value="UniProtKB-EC"/>
</dbReference>
<dbReference type="Pfam" id="PF00765">
    <property type="entry name" value="Autoind_synth"/>
    <property type="match status" value="1"/>
</dbReference>
<dbReference type="PANTHER" id="PTHR39322">
    <property type="entry name" value="ACYL-HOMOSERINE-LACTONE SYNTHASE"/>
    <property type="match status" value="1"/>
</dbReference>
<comment type="similarity">
    <text evidence="7">Belongs to the autoinducer synthase family.</text>
</comment>
<dbReference type="OrthoDB" id="6169313at2"/>
<evidence type="ECO:0000256" key="6">
    <source>
        <dbReference type="ARBA" id="ARBA00048576"/>
    </source>
</evidence>
<dbReference type="PANTHER" id="PTHR39322:SF1">
    <property type="entry name" value="ISOVALERYL-HOMOSERINE LACTONE SYNTHASE"/>
    <property type="match status" value="1"/>
</dbReference>
<gene>
    <name evidence="8" type="primary">bjaI</name>
    <name evidence="8" type="ORF">NIT7321_01680</name>
</gene>
<accession>A0A0H5DFS9</accession>
<keyword evidence="2 7" id="KW-0673">Quorum sensing</keyword>
<dbReference type="InterPro" id="IPR018311">
    <property type="entry name" value="Autoind_synth_CS"/>
</dbReference>
<dbReference type="GO" id="GO:0007165">
    <property type="term" value="P:signal transduction"/>
    <property type="evidence" value="ECO:0007669"/>
    <property type="project" value="TreeGrafter"/>
</dbReference>
<dbReference type="SUPFAM" id="SSF55729">
    <property type="entry name" value="Acyl-CoA N-acyltransferases (Nat)"/>
    <property type="match status" value="1"/>
</dbReference>
<keyword evidence="5 7" id="KW-0071">Autoinducer synthesis</keyword>
<sequence length="200" mass="22745">MQSTHITFDNLDQTGGLFTGLLRARHHHFIERHDWHLPQTRGMEFDQYDTPESVYCAIHDSEGIKAGFRLTPTTAQSINASYMLRDAQLGLLPGLPENILDEPAPRDPGIWEITRVFVSEDIPSRERRVVRREMALNLARLSRTWQVRSFLCLTSVTAALLTLKVGFDLSPAGPRFEVAGETCQAYRLEMRPAEKQLRVA</sequence>
<evidence type="ECO:0000313" key="9">
    <source>
        <dbReference type="Proteomes" id="UP000043764"/>
    </source>
</evidence>
<evidence type="ECO:0000313" key="8">
    <source>
        <dbReference type="EMBL" id="CRL10832.1"/>
    </source>
</evidence>
<protein>
    <recommendedName>
        <fullName evidence="1">acyl-homoserine-lactone synthase</fullName>
        <ecNumber evidence="1">2.3.1.184</ecNumber>
    </recommendedName>
</protein>
<dbReference type="InterPro" id="IPR016181">
    <property type="entry name" value="Acyl_CoA_acyltransferase"/>
</dbReference>
<evidence type="ECO:0000256" key="7">
    <source>
        <dbReference type="PROSITE-ProRule" id="PRU00533"/>
    </source>
</evidence>
<dbReference type="PROSITE" id="PS51187">
    <property type="entry name" value="AUTOINDUCER_SYNTH_2"/>
    <property type="match status" value="1"/>
</dbReference>
<evidence type="ECO:0000256" key="5">
    <source>
        <dbReference type="ARBA" id="ARBA00022929"/>
    </source>
</evidence>
<dbReference type="Proteomes" id="UP000043764">
    <property type="component" value="Unassembled WGS sequence"/>
</dbReference>
<keyword evidence="9" id="KW-1185">Reference proteome</keyword>
<evidence type="ECO:0000256" key="2">
    <source>
        <dbReference type="ARBA" id="ARBA00022654"/>
    </source>
</evidence>
<evidence type="ECO:0000256" key="4">
    <source>
        <dbReference type="ARBA" id="ARBA00022691"/>
    </source>
</evidence>
<dbReference type="Gene3D" id="3.40.630.30">
    <property type="match status" value="1"/>
</dbReference>
<dbReference type="GeneID" id="78398071"/>
<comment type="catalytic activity">
    <reaction evidence="6">
        <text>a fatty acyl-[ACP] + S-adenosyl-L-methionine = an N-acyl-L-homoserine lactone + S-methyl-5'-thioadenosine + holo-[ACP] + H(+)</text>
        <dbReference type="Rhea" id="RHEA:10096"/>
        <dbReference type="Rhea" id="RHEA-COMP:9685"/>
        <dbReference type="Rhea" id="RHEA-COMP:14125"/>
        <dbReference type="ChEBI" id="CHEBI:15378"/>
        <dbReference type="ChEBI" id="CHEBI:17509"/>
        <dbReference type="ChEBI" id="CHEBI:55474"/>
        <dbReference type="ChEBI" id="CHEBI:59789"/>
        <dbReference type="ChEBI" id="CHEBI:64479"/>
        <dbReference type="ChEBI" id="CHEBI:138651"/>
        <dbReference type="EC" id="2.3.1.184"/>
    </reaction>
</comment>
<dbReference type="EMBL" id="CVRL01000016">
    <property type="protein sequence ID" value="CRL10832.1"/>
    <property type="molecule type" value="Genomic_DNA"/>
</dbReference>
<organism evidence="8 9">
    <name type="scientific">Phaeobacter italicus</name>
    <dbReference type="NCBI Taxonomy" id="481446"/>
    <lineage>
        <taxon>Bacteria</taxon>
        <taxon>Pseudomonadati</taxon>
        <taxon>Pseudomonadota</taxon>
        <taxon>Alphaproteobacteria</taxon>
        <taxon>Rhodobacterales</taxon>
        <taxon>Roseobacteraceae</taxon>
        <taxon>Phaeobacter</taxon>
    </lineage>
</organism>
<keyword evidence="8" id="KW-0012">Acyltransferase</keyword>
<proteinExistence type="inferred from homology"/>
<evidence type="ECO:0000256" key="1">
    <source>
        <dbReference type="ARBA" id="ARBA00012340"/>
    </source>
</evidence>